<proteinExistence type="predicted"/>
<gene>
    <name evidence="2" type="ORF">DSM104635_00006</name>
</gene>
<name>A0A6I6MFH0_9CAUL</name>
<feature type="transmembrane region" description="Helical" evidence="1">
    <location>
        <begin position="185"/>
        <end position="205"/>
    </location>
</feature>
<feature type="transmembrane region" description="Helical" evidence="1">
    <location>
        <begin position="132"/>
        <end position="154"/>
    </location>
</feature>
<reference evidence="3" key="1">
    <citation type="submission" date="2019-12" db="EMBL/GenBank/DDBJ databases">
        <title>Complete genome of Terracaulis silvestris 0127_4.</title>
        <authorList>
            <person name="Vieira S."/>
            <person name="Riedel T."/>
            <person name="Sproer C."/>
            <person name="Pascual J."/>
            <person name="Boedeker C."/>
            <person name="Overmann J."/>
        </authorList>
    </citation>
    <scope>NUCLEOTIDE SEQUENCE [LARGE SCALE GENOMIC DNA]</scope>
    <source>
        <strain evidence="3">0127_4</strain>
    </source>
</reference>
<keyword evidence="1" id="KW-0472">Membrane</keyword>
<dbReference type="KEGG" id="tsv:DSM104635_00006"/>
<dbReference type="AlphaFoldDB" id="A0A6I6MFH0"/>
<accession>A0A6I6MFH0</accession>
<feature type="transmembrane region" description="Helical" evidence="1">
    <location>
        <begin position="53"/>
        <end position="83"/>
    </location>
</feature>
<keyword evidence="1" id="KW-0812">Transmembrane</keyword>
<feature type="transmembrane region" description="Helical" evidence="1">
    <location>
        <begin position="160"/>
        <end position="178"/>
    </location>
</feature>
<organism evidence="2 3">
    <name type="scientific">Terricaulis silvestris</name>
    <dbReference type="NCBI Taxonomy" id="2686094"/>
    <lineage>
        <taxon>Bacteria</taxon>
        <taxon>Pseudomonadati</taxon>
        <taxon>Pseudomonadota</taxon>
        <taxon>Alphaproteobacteria</taxon>
        <taxon>Caulobacterales</taxon>
        <taxon>Caulobacteraceae</taxon>
        <taxon>Terricaulis</taxon>
    </lineage>
</organism>
<evidence type="ECO:0000313" key="2">
    <source>
        <dbReference type="EMBL" id="QGZ93200.1"/>
    </source>
</evidence>
<evidence type="ECO:0000256" key="1">
    <source>
        <dbReference type="SAM" id="Phobius"/>
    </source>
</evidence>
<keyword evidence="3" id="KW-1185">Reference proteome</keyword>
<dbReference type="RefSeq" id="WP_158764218.1">
    <property type="nucleotide sequence ID" value="NZ_CP047045.1"/>
</dbReference>
<dbReference type="PIRSF" id="PIRSF033239">
    <property type="entry name" value="ExoD"/>
    <property type="match status" value="1"/>
</dbReference>
<dbReference type="Proteomes" id="UP000431269">
    <property type="component" value="Chromosome"/>
</dbReference>
<protein>
    <submittedName>
        <fullName evidence="2">Exopolysaccharide synthesis, ExoD</fullName>
    </submittedName>
</protein>
<dbReference type="EMBL" id="CP047045">
    <property type="protein sequence ID" value="QGZ93200.1"/>
    <property type="molecule type" value="Genomic_DNA"/>
</dbReference>
<dbReference type="Pfam" id="PF06055">
    <property type="entry name" value="ExoD"/>
    <property type="match status" value="1"/>
</dbReference>
<dbReference type="InterPro" id="IPR010331">
    <property type="entry name" value="ExoD"/>
</dbReference>
<evidence type="ECO:0000313" key="3">
    <source>
        <dbReference type="Proteomes" id="UP000431269"/>
    </source>
</evidence>
<dbReference type="PANTHER" id="PTHR41795">
    <property type="entry name" value="EXOPOLYSACCHARIDE SYNTHESIS PROTEIN"/>
    <property type="match status" value="1"/>
</dbReference>
<keyword evidence="1" id="KW-1133">Transmembrane helix</keyword>
<sequence>MAHSASFRAAAHPDGLSDVFDELNNSVNRESETEHVRFGVLLSAVGRRSYGPLLLIIGLFAISPATILPGMTTIAAAITLLVAGQMALGLKRPWLPKFVLNLKVPRRPFLKFLDKTRPTVERIDGVWLRERWAFMTVPLFVNVVALCVIAAAMITFPLSLIPFAPLAPGIAVVMFGLGMTARDGVWLCAGIVLTAAAFWLAAPMIL</sequence>
<dbReference type="PANTHER" id="PTHR41795:SF1">
    <property type="entry name" value="EXOPOLYSACCHARIDE SYNTHESIS PROTEIN"/>
    <property type="match status" value="1"/>
</dbReference>